<dbReference type="InterPro" id="IPR045098">
    <property type="entry name" value="Fyv10_fam"/>
</dbReference>
<dbReference type="RefSeq" id="XP_067545159.1">
    <property type="nucleotide sequence ID" value="XM_067687451.1"/>
</dbReference>
<dbReference type="PANTHER" id="PTHR12170">
    <property type="entry name" value="MACROPHAGE ERYTHROBLAST ATTACHER-RELATED"/>
    <property type="match status" value="1"/>
</dbReference>
<dbReference type="EMBL" id="LTDL01000014">
    <property type="protein sequence ID" value="OAG31558.1"/>
    <property type="molecule type" value="Genomic_DNA"/>
</dbReference>
<keyword evidence="5" id="KW-0862">Zinc</keyword>
<evidence type="ECO:0000256" key="3">
    <source>
        <dbReference type="ARBA" id="ARBA00022723"/>
    </source>
</evidence>
<dbReference type="AlphaFoldDB" id="A0A177EI53"/>
<dbReference type="PROSITE" id="PS50896">
    <property type="entry name" value="LISH"/>
    <property type="match status" value="1"/>
</dbReference>
<evidence type="ECO:0000256" key="6">
    <source>
        <dbReference type="ARBA" id="ARBA00061136"/>
    </source>
</evidence>
<proteinExistence type="inferred from homology"/>
<dbReference type="PROSITE" id="PS51867">
    <property type="entry name" value="ZF_RING_GID"/>
    <property type="match status" value="1"/>
</dbReference>
<evidence type="ECO:0000313" key="11">
    <source>
        <dbReference type="EMBL" id="OAG31558.1"/>
    </source>
</evidence>
<dbReference type="FunFam" id="3.30.40.10:FF:000143">
    <property type="entry name" value="Regulator of gluconeogenesis Rmd5"/>
    <property type="match status" value="1"/>
</dbReference>
<evidence type="ECO:0000256" key="1">
    <source>
        <dbReference type="ARBA" id="ARBA00004496"/>
    </source>
</evidence>
<name>A0A177EI53_9MICR</name>
<keyword evidence="4 9" id="KW-0863">Zinc-finger</keyword>
<comment type="caution">
    <text evidence="11">The sequence shown here is derived from an EMBL/GenBank/DDBJ whole genome shotgun (WGS) entry which is preliminary data.</text>
</comment>
<accession>A0A177EI53</accession>
<dbReference type="PANTHER" id="PTHR12170:SF3">
    <property type="entry name" value="GH10162P"/>
    <property type="match status" value="1"/>
</dbReference>
<dbReference type="STRING" id="1805483.A0A177EI53"/>
<dbReference type="GeneID" id="93646383"/>
<evidence type="ECO:0000256" key="7">
    <source>
        <dbReference type="ARBA" id="ARBA00075398"/>
    </source>
</evidence>
<dbReference type="GO" id="GO:0005737">
    <property type="term" value="C:cytoplasm"/>
    <property type="evidence" value="ECO:0007669"/>
    <property type="project" value="UniProtKB-SubCell"/>
</dbReference>
<dbReference type="GO" id="GO:0005634">
    <property type="term" value="C:nucleus"/>
    <property type="evidence" value="ECO:0007669"/>
    <property type="project" value="TreeGrafter"/>
</dbReference>
<dbReference type="GO" id="GO:0043161">
    <property type="term" value="P:proteasome-mediated ubiquitin-dependent protein catabolic process"/>
    <property type="evidence" value="ECO:0007669"/>
    <property type="project" value="InterPro"/>
</dbReference>
<feature type="domain" description="RING-Gid-type" evidence="10">
    <location>
        <begin position="313"/>
        <end position="356"/>
    </location>
</feature>
<reference evidence="11 12" key="1">
    <citation type="submission" date="2016-02" db="EMBL/GenBank/DDBJ databases">
        <title>Discovery of a natural microsporidian pathogen with a broad tissue tropism in Caenorhabditis elegans.</title>
        <authorList>
            <person name="Luallen R.J."/>
            <person name="Reinke A.W."/>
            <person name="Tong L."/>
            <person name="Botts M.R."/>
            <person name="Felix M.-A."/>
            <person name="Troemel E.R."/>
        </authorList>
    </citation>
    <scope>NUCLEOTIDE SEQUENCE [LARGE SCALE GENOMIC DNA]</scope>
    <source>
        <strain evidence="11 12">JUm2807</strain>
    </source>
</reference>
<evidence type="ECO:0000256" key="2">
    <source>
        <dbReference type="ARBA" id="ARBA00022490"/>
    </source>
</evidence>
<organism evidence="11 12">
    <name type="scientific">Nematocida displodere</name>
    <dbReference type="NCBI Taxonomy" id="1805483"/>
    <lineage>
        <taxon>Eukaryota</taxon>
        <taxon>Fungi</taxon>
        <taxon>Fungi incertae sedis</taxon>
        <taxon>Microsporidia</taxon>
        <taxon>Nematocida</taxon>
    </lineage>
</organism>
<dbReference type="VEuPathDB" id="MicrosporidiaDB:NEDG_00033"/>
<gene>
    <name evidence="11" type="ORF">NEDG_00033</name>
</gene>
<keyword evidence="2" id="KW-0963">Cytoplasm</keyword>
<dbReference type="InterPro" id="IPR006594">
    <property type="entry name" value="LisH"/>
</dbReference>
<evidence type="ECO:0000256" key="9">
    <source>
        <dbReference type="PROSITE-ProRule" id="PRU01215"/>
    </source>
</evidence>
<dbReference type="GO" id="GO:0034657">
    <property type="term" value="C:GID complex"/>
    <property type="evidence" value="ECO:0007669"/>
    <property type="project" value="TreeGrafter"/>
</dbReference>
<dbReference type="Gene3D" id="3.30.40.10">
    <property type="entry name" value="Zinc/RING finger domain, C3HC4 (zinc finger)"/>
    <property type="match status" value="1"/>
</dbReference>
<keyword evidence="12" id="KW-1185">Reference proteome</keyword>
<dbReference type="GO" id="GO:0008270">
    <property type="term" value="F:zinc ion binding"/>
    <property type="evidence" value="ECO:0007669"/>
    <property type="project" value="UniProtKB-KW"/>
</dbReference>
<dbReference type="GO" id="GO:0061630">
    <property type="term" value="F:ubiquitin protein ligase activity"/>
    <property type="evidence" value="ECO:0007669"/>
    <property type="project" value="InterPro"/>
</dbReference>
<evidence type="ECO:0000313" key="12">
    <source>
        <dbReference type="Proteomes" id="UP000185944"/>
    </source>
</evidence>
<evidence type="ECO:0000256" key="8">
    <source>
        <dbReference type="ARBA" id="ARBA00080744"/>
    </source>
</evidence>
<feature type="zinc finger region" description="RING-Gid-type" evidence="9">
    <location>
        <begin position="313"/>
        <end position="356"/>
    </location>
</feature>
<comment type="similarity">
    <text evidence="6">Belongs to the RMD5/GID2 family.</text>
</comment>
<dbReference type="Proteomes" id="UP000185944">
    <property type="component" value="Unassembled WGS sequence"/>
</dbReference>
<evidence type="ECO:0000256" key="5">
    <source>
        <dbReference type="ARBA" id="ARBA00022833"/>
    </source>
</evidence>
<comment type="subcellular location">
    <subcellularLocation>
        <location evidence="1">Cytoplasm</location>
    </subcellularLocation>
</comment>
<sequence>MKVSVAIGGIASKLKHVLETVSDPTITGKHAKELVERIIAPLHTFSQNTPESSSLKHPPAPTTAFTGIDDDPCIYRLIVECLCEKGALASAEALLEEIGGMEHAKEKAGAVSIYSVYNPWSEILSLPMTKTLELKPAKETRWEDTLKLASAHLQQTKQDAFGHNDFFCILYDLIRPYLEMEKNSTIKNEEKEQERLHAFAQIKKRLFVDNASFLFLSETTSAIFHSRSKEYHLILSLLGLLVSPLKGTEMKRIYAARSLSTDSAAEKRKISLDLLYFIGKKMESTNINPYGEQCELLESAVPSSLSFHSSFFCPVLRTECSVDNPPSLLSCGHVISTKAIEKIVAYKGSVFKCPYCPQEVHFQDIIRLNLSQ</sequence>
<dbReference type="SUPFAM" id="SSF57850">
    <property type="entry name" value="RING/U-box"/>
    <property type="match status" value="1"/>
</dbReference>
<dbReference type="OrthoDB" id="1933281at2759"/>
<dbReference type="InterPro" id="IPR013083">
    <property type="entry name" value="Znf_RING/FYVE/PHD"/>
</dbReference>
<protein>
    <recommendedName>
        <fullName evidence="8">GID complex catalytic subunit 2</fullName>
    </recommendedName>
    <alternativeName>
        <fullName evidence="7">Glucose-induced degradation protein 2</fullName>
    </alternativeName>
</protein>
<dbReference type="InterPro" id="IPR044063">
    <property type="entry name" value="ZF_RING_GID"/>
</dbReference>
<evidence type="ECO:0000259" key="10">
    <source>
        <dbReference type="PROSITE" id="PS51867"/>
    </source>
</evidence>
<evidence type="ECO:0000256" key="4">
    <source>
        <dbReference type="ARBA" id="ARBA00022771"/>
    </source>
</evidence>
<keyword evidence="3" id="KW-0479">Metal-binding</keyword>